<dbReference type="HOGENOM" id="CLU_013430_3_0_2"/>
<dbReference type="GO" id="GO:0015341">
    <property type="term" value="F:zinc efflux antiporter activity"/>
    <property type="evidence" value="ECO:0007669"/>
    <property type="project" value="TreeGrafter"/>
</dbReference>
<dbReference type="Gene3D" id="1.20.1510.10">
    <property type="entry name" value="Cation efflux protein transmembrane domain"/>
    <property type="match status" value="1"/>
</dbReference>
<evidence type="ECO:0000256" key="7">
    <source>
        <dbReference type="SAM" id="Phobius"/>
    </source>
</evidence>
<dbReference type="FunFam" id="3.30.70.1350:FF:000002">
    <property type="entry name" value="Ferrous-iron efflux pump FieF"/>
    <property type="match status" value="1"/>
</dbReference>
<dbReference type="NCBIfam" id="TIGR01297">
    <property type="entry name" value="CDF"/>
    <property type="match status" value="1"/>
</dbReference>
<feature type="transmembrane region" description="Helical" evidence="7">
    <location>
        <begin position="187"/>
        <end position="205"/>
    </location>
</feature>
<dbReference type="PANTHER" id="PTHR43840">
    <property type="entry name" value="MITOCHONDRIAL METAL TRANSPORTER 1-RELATED"/>
    <property type="match status" value="1"/>
</dbReference>
<evidence type="ECO:0000256" key="4">
    <source>
        <dbReference type="ARBA" id="ARBA00022692"/>
    </source>
</evidence>
<dbReference type="Pfam" id="PF01545">
    <property type="entry name" value="Cation_efflux"/>
    <property type="match status" value="1"/>
</dbReference>
<dbReference type="InterPro" id="IPR050291">
    <property type="entry name" value="CDF_Transporter"/>
</dbReference>
<keyword evidence="5 7" id="KW-1133">Transmembrane helix</keyword>
<feature type="transmembrane region" description="Helical" evidence="7">
    <location>
        <begin position="20"/>
        <end position="42"/>
    </location>
</feature>
<evidence type="ECO:0000259" key="9">
    <source>
        <dbReference type="Pfam" id="PF16916"/>
    </source>
</evidence>
<evidence type="ECO:0000256" key="1">
    <source>
        <dbReference type="ARBA" id="ARBA00004651"/>
    </source>
</evidence>
<keyword evidence="11" id="KW-1185">Reference proteome</keyword>
<feature type="transmembrane region" description="Helical" evidence="7">
    <location>
        <begin position="86"/>
        <end position="107"/>
    </location>
</feature>
<organism evidence="10 11">
    <name type="scientific">Methanoregula formicica (strain DSM 22288 / NBRC 105244 / SMSP)</name>
    <dbReference type="NCBI Taxonomy" id="593750"/>
    <lineage>
        <taxon>Archaea</taxon>
        <taxon>Methanobacteriati</taxon>
        <taxon>Methanobacteriota</taxon>
        <taxon>Stenosarchaea group</taxon>
        <taxon>Methanomicrobia</taxon>
        <taxon>Methanomicrobiales</taxon>
        <taxon>Methanoregulaceae</taxon>
        <taxon>Methanoregula</taxon>
    </lineage>
</organism>
<reference evidence="11" key="1">
    <citation type="submission" date="2011-12" db="EMBL/GenBank/DDBJ databases">
        <title>Complete sequence of Methanoregula formicicum SMSP.</title>
        <authorList>
            <person name="Lucas S."/>
            <person name="Han J."/>
            <person name="Lapidus A."/>
            <person name="Cheng J.-F."/>
            <person name="Goodwin L."/>
            <person name="Pitluck S."/>
            <person name="Peters L."/>
            <person name="Ovchinnikova G."/>
            <person name="Teshima H."/>
            <person name="Detter J.C."/>
            <person name="Han C."/>
            <person name="Tapia R."/>
            <person name="Land M."/>
            <person name="Hauser L."/>
            <person name="Kyrpides N."/>
            <person name="Ivanova N."/>
            <person name="Pagani I."/>
            <person name="Imachi H."/>
            <person name="Tamaki H."/>
            <person name="Sekiguchi Y."/>
            <person name="Kamagata Y."/>
            <person name="Cadillo-Quiroz H."/>
            <person name="Zinder S."/>
            <person name="Liu W.-T."/>
            <person name="Woyke T."/>
        </authorList>
    </citation>
    <scope>NUCLEOTIDE SEQUENCE [LARGE SCALE GENOMIC DNA]</scope>
    <source>
        <strain evidence="11">DSM 22288 / NBRC 105244 / SMSP</strain>
    </source>
</reference>
<dbReference type="GO" id="GO:0015086">
    <property type="term" value="F:cadmium ion transmembrane transporter activity"/>
    <property type="evidence" value="ECO:0007669"/>
    <property type="project" value="TreeGrafter"/>
</dbReference>
<gene>
    <name evidence="10" type="ordered locus">Metfor_0954</name>
</gene>
<dbReference type="InterPro" id="IPR036837">
    <property type="entry name" value="Cation_efflux_CTD_sf"/>
</dbReference>
<feature type="transmembrane region" description="Helical" evidence="7">
    <location>
        <begin position="48"/>
        <end position="65"/>
    </location>
</feature>
<dbReference type="FunCoup" id="L0HFY8">
    <property type="interactions" value="46"/>
</dbReference>
<comment type="subcellular location">
    <subcellularLocation>
        <location evidence="1">Cell membrane</location>
        <topology evidence="1">Multi-pass membrane protein</topology>
    </subcellularLocation>
</comment>
<dbReference type="Proteomes" id="UP000010824">
    <property type="component" value="Chromosome"/>
</dbReference>
<dbReference type="STRING" id="593750.Metfor_0954"/>
<dbReference type="InterPro" id="IPR058533">
    <property type="entry name" value="Cation_efflux_TM"/>
</dbReference>
<keyword evidence="4 7" id="KW-0812">Transmembrane</keyword>
<accession>L0HFY8</accession>
<dbReference type="GO" id="GO:0015093">
    <property type="term" value="F:ferrous iron transmembrane transporter activity"/>
    <property type="evidence" value="ECO:0007669"/>
    <property type="project" value="TreeGrafter"/>
</dbReference>
<evidence type="ECO:0000259" key="8">
    <source>
        <dbReference type="Pfam" id="PF01545"/>
    </source>
</evidence>
<name>L0HFY8_METFS</name>
<dbReference type="eggNOG" id="arCOG01474">
    <property type="taxonomic scope" value="Archaea"/>
</dbReference>
<dbReference type="AlphaFoldDB" id="L0HFY8"/>
<reference evidence="10 11" key="2">
    <citation type="journal article" date="2014" name="Genome Announc.">
        <title>Complete Genome Sequence of Methanoregula formicica SMSPT, a Mesophilic Hydrogenotrophic Methanogen Isolated from a Methanogenic Upflow Anaerobic Sludge Blanket Reactor.</title>
        <authorList>
            <person name="Yamamoto K."/>
            <person name="Tamaki H."/>
            <person name="Cadillo-Quiroz H."/>
            <person name="Imachi H."/>
            <person name="Kyrpides N."/>
            <person name="Woyke T."/>
            <person name="Goodwin L."/>
            <person name="Zinder S.H."/>
            <person name="Kamagata Y."/>
            <person name="Liu W.T."/>
        </authorList>
    </citation>
    <scope>NUCLEOTIDE SEQUENCE [LARGE SCALE GENOMIC DNA]</scope>
    <source>
        <strain evidence="11">DSM 22288 / NBRC 105244 / SMSP</strain>
    </source>
</reference>
<dbReference type="InParanoid" id="L0HFY8"/>
<feature type="domain" description="Cation efflux protein transmembrane" evidence="8">
    <location>
        <begin position="20"/>
        <end position="216"/>
    </location>
</feature>
<keyword evidence="2" id="KW-0813">Transport</keyword>
<evidence type="ECO:0000313" key="10">
    <source>
        <dbReference type="EMBL" id="AGB02009.1"/>
    </source>
</evidence>
<dbReference type="SUPFAM" id="SSF161111">
    <property type="entry name" value="Cation efflux protein transmembrane domain-like"/>
    <property type="match status" value="1"/>
</dbReference>
<keyword evidence="3" id="KW-1003">Cell membrane</keyword>
<dbReference type="Pfam" id="PF16916">
    <property type="entry name" value="ZT_dimer"/>
    <property type="match status" value="1"/>
</dbReference>
<dbReference type="InterPro" id="IPR027470">
    <property type="entry name" value="Cation_efflux_CTD"/>
</dbReference>
<dbReference type="KEGG" id="mfo:Metfor_0954"/>
<dbReference type="PANTHER" id="PTHR43840:SF15">
    <property type="entry name" value="MITOCHONDRIAL METAL TRANSPORTER 1-RELATED"/>
    <property type="match status" value="1"/>
</dbReference>
<evidence type="ECO:0000256" key="5">
    <source>
        <dbReference type="ARBA" id="ARBA00022989"/>
    </source>
</evidence>
<evidence type="ECO:0000313" key="11">
    <source>
        <dbReference type="Proteomes" id="UP000010824"/>
    </source>
</evidence>
<evidence type="ECO:0000256" key="2">
    <source>
        <dbReference type="ARBA" id="ARBA00022448"/>
    </source>
</evidence>
<evidence type="ECO:0000256" key="6">
    <source>
        <dbReference type="ARBA" id="ARBA00023136"/>
    </source>
</evidence>
<dbReference type="GO" id="GO:0005886">
    <property type="term" value="C:plasma membrane"/>
    <property type="evidence" value="ECO:0007669"/>
    <property type="project" value="UniProtKB-SubCell"/>
</dbReference>
<dbReference type="OrthoDB" id="8907at2157"/>
<dbReference type="Gene3D" id="3.30.70.1350">
    <property type="entry name" value="Cation efflux protein, cytoplasmic domain"/>
    <property type="match status" value="1"/>
</dbReference>
<sequence>MSEPMDKVSADRIKQKTARLSVISNSILVVMKFVIGFAIGSVSIISEAIHSSMDLIAAVIAFFSVKKSSEPPDAGHAFGHGKFEDISGLVEAILIFIAAFLIIIEAVKKLLGEPTEHFTPDLLILGIAIMGISGLVNWYVSSRLMKVAKQTESIALESDAWHLRTDVYTSLGVMAGLILIRLTGIPLFDPLFALGVAVIIMKAAFDLTKRSFSDLIDHSIPEKDEQRIRQIICEHASDYAGFHDLKTRRSGPEIFIEFHLVMSGEITVIESHDFADHLENDLMLEYPRSTVTIHIEPCSEGKCNRCGEFCTFNKKKDDFGNNDDLMHEQKEQPE</sequence>
<feature type="transmembrane region" description="Helical" evidence="7">
    <location>
        <begin position="122"/>
        <end position="140"/>
    </location>
</feature>
<protein>
    <submittedName>
        <fullName evidence="10">Cation diffusion facilitator family transporter</fullName>
    </submittedName>
</protein>
<evidence type="ECO:0000256" key="3">
    <source>
        <dbReference type="ARBA" id="ARBA00022475"/>
    </source>
</evidence>
<dbReference type="SUPFAM" id="SSF160240">
    <property type="entry name" value="Cation efflux protein cytoplasmic domain-like"/>
    <property type="match status" value="1"/>
</dbReference>
<dbReference type="InterPro" id="IPR027469">
    <property type="entry name" value="Cation_efflux_TMD_sf"/>
</dbReference>
<keyword evidence="6 7" id="KW-0472">Membrane</keyword>
<proteinExistence type="predicted"/>
<dbReference type="EMBL" id="CP003167">
    <property type="protein sequence ID" value="AGB02009.1"/>
    <property type="molecule type" value="Genomic_DNA"/>
</dbReference>
<dbReference type="InterPro" id="IPR002524">
    <property type="entry name" value="Cation_efflux"/>
</dbReference>
<feature type="domain" description="Cation efflux protein cytoplasmic" evidence="9">
    <location>
        <begin position="221"/>
        <end position="298"/>
    </location>
</feature>
<dbReference type="GO" id="GO:0006882">
    <property type="term" value="P:intracellular zinc ion homeostasis"/>
    <property type="evidence" value="ECO:0007669"/>
    <property type="project" value="TreeGrafter"/>
</dbReference>